<sequence>MVPSLKPSIQPLESLLANMKTTPTFKLTNQERDMSQEAAKIVQSLPDLSFMKSNVLMFPVKMN</sequence>
<organism evidence="1 2">
    <name type="scientific">Mya arenaria</name>
    <name type="common">Soft-shell clam</name>
    <dbReference type="NCBI Taxonomy" id="6604"/>
    <lineage>
        <taxon>Eukaryota</taxon>
        <taxon>Metazoa</taxon>
        <taxon>Spiralia</taxon>
        <taxon>Lophotrochozoa</taxon>
        <taxon>Mollusca</taxon>
        <taxon>Bivalvia</taxon>
        <taxon>Autobranchia</taxon>
        <taxon>Heteroconchia</taxon>
        <taxon>Euheterodonta</taxon>
        <taxon>Imparidentia</taxon>
        <taxon>Neoheterodontei</taxon>
        <taxon>Myida</taxon>
        <taxon>Myoidea</taxon>
        <taxon>Myidae</taxon>
        <taxon>Mya</taxon>
    </lineage>
</organism>
<dbReference type="EMBL" id="CP111022">
    <property type="protein sequence ID" value="WAR18989.1"/>
    <property type="molecule type" value="Genomic_DNA"/>
</dbReference>
<dbReference type="Proteomes" id="UP001164746">
    <property type="component" value="Chromosome 11"/>
</dbReference>
<evidence type="ECO:0000313" key="1">
    <source>
        <dbReference type="EMBL" id="WAR18989.1"/>
    </source>
</evidence>
<gene>
    <name evidence="1" type="ORF">MAR_000827</name>
</gene>
<proteinExistence type="predicted"/>
<evidence type="ECO:0000313" key="2">
    <source>
        <dbReference type="Proteomes" id="UP001164746"/>
    </source>
</evidence>
<name>A0ABY7FC97_MYAAR</name>
<keyword evidence="2" id="KW-1185">Reference proteome</keyword>
<reference evidence="1" key="1">
    <citation type="submission" date="2022-11" db="EMBL/GenBank/DDBJ databases">
        <title>Centuries of genome instability and evolution in soft-shell clam transmissible cancer (bioRxiv).</title>
        <authorList>
            <person name="Hart S.F.M."/>
            <person name="Yonemitsu M.A."/>
            <person name="Giersch R.M."/>
            <person name="Beal B.F."/>
            <person name="Arriagada G."/>
            <person name="Davis B.W."/>
            <person name="Ostrander E.A."/>
            <person name="Goff S.P."/>
            <person name="Metzger M.J."/>
        </authorList>
    </citation>
    <scope>NUCLEOTIDE SEQUENCE</scope>
    <source>
        <strain evidence="1">MELC-2E11</strain>
        <tissue evidence="1">Siphon/mantle</tissue>
    </source>
</reference>
<protein>
    <submittedName>
        <fullName evidence="1">Uncharacterized protein</fullName>
    </submittedName>
</protein>
<accession>A0ABY7FC97</accession>